<sequence>MALTISVYHESFTLAEVFRISRGEKTAAEVIRVTVSDGHFTGQGESVPYGRYGESIESVTAELESVKGKLRYVEDHALLPDLLKAGSARNALDCAFWDLRAKISGKSVAELTELTLPEMCVTAQTISVDSVENMQASARKLAGAPVIKVKLDPEAVVEKIAAIHQVTPNSQLIVDANEGWSVDVLKAVADQLKACNVVLIEQPLPAAEDAALEGYECPIPLCADESCHTADNLETLRKRYQSVNIKLDKTGGLSEAIDLLQRARELGFTVMVGCMVGTSLAMAPAYLLCEGAEFVDLDGPLLIADDRPNGFSFSAGKMWQPSPFLWGVK</sequence>
<dbReference type="InterPro" id="IPR029065">
    <property type="entry name" value="Enolase_C-like"/>
</dbReference>
<evidence type="ECO:0000256" key="5">
    <source>
        <dbReference type="PIRSR" id="PIRSR634603-1"/>
    </source>
</evidence>
<evidence type="ECO:0000256" key="3">
    <source>
        <dbReference type="ARBA" id="ARBA00022842"/>
    </source>
</evidence>
<dbReference type="InterPro" id="IPR034593">
    <property type="entry name" value="DgoD-like"/>
</dbReference>
<dbReference type="RefSeq" id="WP_070123824.1">
    <property type="nucleotide sequence ID" value="NZ_MDHN01000008.1"/>
</dbReference>
<dbReference type="AlphaFoldDB" id="A0A1E7ZF22"/>
<evidence type="ECO:0000256" key="1">
    <source>
        <dbReference type="ARBA" id="ARBA00008031"/>
    </source>
</evidence>
<feature type="binding site" evidence="6">
    <location>
        <position position="224"/>
    </location>
    <ligand>
        <name>Mg(2+)</name>
        <dbReference type="ChEBI" id="CHEBI:18420"/>
    </ligand>
</feature>
<dbReference type="GO" id="GO:0009063">
    <property type="term" value="P:amino acid catabolic process"/>
    <property type="evidence" value="ECO:0007669"/>
    <property type="project" value="InterPro"/>
</dbReference>
<dbReference type="InterPro" id="IPR013341">
    <property type="entry name" value="Mandelate_racemase_N_dom"/>
</dbReference>
<evidence type="ECO:0000256" key="4">
    <source>
        <dbReference type="ARBA" id="ARBA00023235"/>
    </source>
</evidence>
<reference evidence="9 10" key="1">
    <citation type="submission" date="2016-08" db="EMBL/GenBank/DDBJ databases">
        <authorList>
            <person name="Seilhamer J.J."/>
        </authorList>
    </citation>
    <scope>NUCLEOTIDE SEQUENCE [LARGE SCALE GENOMIC DNA]</scope>
    <source>
        <strain evidence="9 10">KCTC 42603</strain>
    </source>
</reference>
<dbReference type="SUPFAM" id="SSF51604">
    <property type="entry name" value="Enolase C-terminal domain-like"/>
    <property type="match status" value="1"/>
</dbReference>
<dbReference type="Pfam" id="PF02746">
    <property type="entry name" value="MR_MLE_N"/>
    <property type="match status" value="1"/>
</dbReference>
<feature type="active site" description="Proton acceptor; specific for (S)-substrate epimerization" evidence="5">
    <location>
        <position position="246"/>
    </location>
</feature>
<dbReference type="PANTHER" id="PTHR48080">
    <property type="entry name" value="D-GALACTONATE DEHYDRATASE-RELATED"/>
    <property type="match status" value="1"/>
</dbReference>
<dbReference type="Gene3D" id="3.20.20.120">
    <property type="entry name" value="Enolase-like C-terminal domain"/>
    <property type="match status" value="1"/>
</dbReference>
<keyword evidence="10" id="KW-1185">Reference proteome</keyword>
<dbReference type="InterPro" id="IPR036849">
    <property type="entry name" value="Enolase-like_C_sf"/>
</dbReference>
<dbReference type="GO" id="GO:0016855">
    <property type="term" value="F:racemase and epimerase activity, acting on amino acids and derivatives"/>
    <property type="evidence" value="ECO:0007669"/>
    <property type="project" value="UniProtKB-UniRule"/>
</dbReference>
<evidence type="ECO:0000256" key="2">
    <source>
        <dbReference type="ARBA" id="ARBA00022723"/>
    </source>
</evidence>
<dbReference type="Gene3D" id="3.30.390.10">
    <property type="entry name" value="Enolase-like, N-terminal domain"/>
    <property type="match status" value="1"/>
</dbReference>
<feature type="active site" description="Proton acceptor; specific for (R)-substrate epimerization" evidence="5">
    <location>
        <position position="150"/>
    </location>
</feature>
<accession>A0A1E7ZF22</accession>
<evidence type="ECO:0000256" key="7">
    <source>
        <dbReference type="RuleBase" id="RU366006"/>
    </source>
</evidence>
<dbReference type="PROSITE" id="PS00909">
    <property type="entry name" value="MR_MLE_2"/>
    <property type="match status" value="1"/>
</dbReference>
<dbReference type="GO" id="GO:0046872">
    <property type="term" value="F:metal ion binding"/>
    <property type="evidence" value="ECO:0007669"/>
    <property type="project" value="UniProtKB-KW"/>
</dbReference>
<evidence type="ECO:0000259" key="8">
    <source>
        <dbReference type="SMART" id="SM00922"/>
    </source>
</evidence>
<dbReference type="SFLD" id="SFLDS00001">
    <property type="entry name" value="Enolase"/>
    <property type="match status" value="1"/>
</dbReference>
<dbReference type="OrthoDB" id="9796450at2"/>
<dbReference type="Proteomes" id="UP000175691">
    <property type="component" value="Unassembled WGS sequence"/>
</dbReference>
<feature type="binding site" evidence="6">
    <location>
        <position position="175"/>
    </location>
    <ligand>
        <name>Mg(2+)</name>
        <dbReference type="ChEBI" id="CHEBI:18420"/>
    </ligand>
</feature>
<dbReference type="PANTHER" id="PTHR48080:SF3">
    <property type="entry name" value="ENOLASE SUPERFAMILY MEMBER DDB_G0284701"/>
    <property type="match status" value="1"/>
</dbReference>
<dbReference type="SFLD" id="SFLDF00010">
    <property type="entry name" value="dipeptide_epimerase"/>
    <property type="match status" value="1"/>
</dbReference>
<keyword evidence="4 7" id="KW-0413">Isomerase</keyword>
<dbReference type="InterPro" id="IPR029017">
    <property type="entry name" value="Enolase-like_N"/>
</dbReference>
<keyword evidence="2 6" id="KW-0479">Metal-binding</keyword>
<gene>
    <name evidence="9" type="ORF">BFC18_04890</name>
</gene>
<feature type="domain" description="Mandelate racemase/muconate lactonizing enzyme C-terminal" evidence="8">
    <location>
        <begin position="131"/>
        <end position="222"/>
    </location>
</feature>
<dbReference type="SFLD" id="SFLDG00180">
    <property type="entry name" value="muconate_cycloisomerase"/>
    <property type="match status" value="1"/>
</dbReference>
<dbReference type="NCBIfam" id="NF042940">
    <property type="entry name" value="racemase_DgcA"/>
    <property type="match status" value="1"/>
</dbReference>
<evidence type="ECO:0000313" key="9">
    <source>
        <dbReference type="EMBL" id="OFC72042.1"/>
    </source>
</evidence>
<organism evidence="9 10">
    <name type="scientific">Alteromonas confluentis</name>
    <dbReference type="NCBI Taxonomy" id="1656094"/>
    <lineage>
        <taxon>Bacteria</taxon>
        <taxon>Pseudomonadati</taxon>
        <taxon>Pseudomonadota</taxon>
        <taxon>Gammaproteobacteria</taxon>
        <taxon>Alteromonadales</taxon>
        <taxon>Alteromonadaceae</taxon>
        <taxon>Alteromonas/Salinimonas group</taxon>
        <taxon>Alteromonas</taxon>
    </lineage>
</organism>
<dbReference type="CDD" id="cd03319">
    <property type="entry name" value="L-Ala-DL-Glu_epimerase"/>
    <property type="match status" value="1"/>
</dbReference>
<comment type="similarity">
    <text evidence="1 7">Belongs to the mandelate racemase/muconate lactonizing enzyme family.</text>
</comment>
<protein>
    <recommendedName>
        <fullName evidence="7">Dipeptide epimerase</fullName>
        <ecNumber evidence="7">5.1.1.-</ecNumber>
    </recommendedName>
</protein>
<comment type="cofactor">
    <cofactor evidence="6 7">
        <name>Mg(2+)</name>
        <dbReference type="ChEBI" id="CHEBI:18420"/>
    </cofactor>
    <text evidence="6 7">Binds 1 Mg(2+) ion per subunit.</text>
</comment>
<dbReference type="EC" id="5.1.1.-" evidence="7"/>
<feature type="binding site" evidence="6">
    <location>
        <position position="201"/>
    </location>
    <ligand>
        <name>Mg(2+)</name>
        <dbReference type="ChEBI" id="CHEBI:18420"/>
    </ligand>
</feature>
<name>A0A1E7ZF22_9ALTE</name>
<dbReference type="InterPro" id="IPR018110">
    <property type="entry name" value="Mandel_Rmase/mucon_lact_enz_CS"/>
</dbReference>
<evidence type="ECO:0000313" key="10">
    <source>
        <dbReference type="Proteomes" id="UP000175691"/>
    </source>
</evidence>
<proteinExistence type="inferred from homology"/>
<dbReference type="InterPro" id="IPR034603">
    <property type="entry name" value="Dipeptide_epimerase"/>
</dbReference>
<dbReference type="STRING" id="1656094.BFC18_04890"/>
<dbReference type="Pfam" id="PF13378">
    <property type="entry name" value="MR_MLE_C"/>
    <property type="match status" value="1"/>
</dbReference>
<dbReference type="EMBL" id="MDHN01000008">
    <property type="protein sequence ID" value="OFC72042.1"/>
    <property type="molecule type" value="Genomic_DNA"/>
</dbReference>
<evidence type="ECO:0000256" key="6">
    <source>
        <dbReference type="PIRSR" id="PIRSR634603-3"/>
    </source>
</evidence>
<dbReference type="InterPro" id="IPR013342">
    <property type="entry name" value="Mandelate_racemase_C"/>
</dbReference>
<keyword evidence="3 6" id="KW-0460">Magnesium</keyword>
<comment type="caution">
    <text evidence="9">The sequence shown here is derived from an EMBL/GenBank/DDBJ whole genome shotgun (WGS) entry which is preliminary data.</text>
</comment>
<dbReference type="SMART" id="SM00922">
    <property type="entry name" value="MR_MLE"/>
    <property type="match status" value="1"/>
</dbReference>
<dbReference type="SUPFAM" id="SSF54826">
    <property type="entry name" value="Enolase N-terminal domain-like"/>
    <property type="match status" value="1"/>
</dbReference>